<keyword evidence="7" id="KW-0829">Tyrosine-protein kinase</keyword>
<dbReference type="PANTHER" id="PTHR32309">
    <property type="entry name" value="TYROSINE-PROTEIN KINASE"/>
    <property type="match status" value="1"/>
</dbReference>
<keyword evidence="6" id="KW-0067">ATP-binding</keyword>
<dbReference type="Pfam" id="PF13614">
    <property type="entry name" value="AAA_31"/>
    <property type="match status" value="1"/>
</dbReference>
<reference evidence="11" key="1">
    <citation type="submission" date="2017-08" db="EMBL/GenBank/DDBJ databases">
        <authorList>
            <person name="Varghese N."/>
            <person name="Submissions S."/>
        </authorList>
    </citation>
    <scope>NUCLEOTIDE SEQUENCE [LARGE SCALE GENOMIC DNA]</scope>
    <source>
        <strain evidence="11">JC23</strain>
    </source>
</reference>
<evidence type="ECO:0000256" key="6">
    <source>
        <dbReference type="ARBA" id="ARBA00022840"/>
    </source>
</evidence>
<dbReference type="InterPro" id="IPR005702">
    <property type="entry name" value="Wzc-like_C"/>
</dbReference>
<sequence>MKRGLFKKKHTISKNPQRNLVTFTDSNSIISEQFRTVRTNINFSLPDKELKSIVITSSTPGEGKSTNAANIAVVFAQEGKKVLLVDADMRKPTIHYTFQLQNSLGLSNVLANRNNLVKVIQESFIYKLHIITSGPIPPNPTELLLSKNMDFFIEEMKKKYDVIIFDAPPVLSVSDPQILAHKCDGTLLIINTGVTEKENVMKAKEILLSTHAKLLGVILNNYKLTESHYHYQTNYKYE</sequence>
<dbReference type="InterPro" id="IPR025669">
    <property type="entry name" value="AAA_dom"/>
</dbReference>
<dbReference type="OrthoDB" id="9794577at2"/>
<dbReference type="GO" id="GO:0042802">
    <property type="term" value="F:identical protein binding"/>
    <property type="evidence" value="ECO:0007669"/>
    <property type="project" value="UniProtKB-ARBA"/>
</dbReference>
<dbReference type="GO" id="GO:0004715">
    <property type="term" value="F:non-membrane spanning protein tyrosine kinase activity"/>
    <property type="evidence" value="ECO:0007669"/>
    <property type="project" value="UniProtKB-EC"/>
</dbReference>
<dbReference type="Proteomes" id="UP000219252">
    <property type="component" value="Unassembled WGS sequence"/>
</dbReference>
<feature type="domain" description="AAA" evidence="9">
    <location>
        <begin position="51"/>
        <end position="180"/>
    </location>
</feature>
<evidence type="ECO:0000256" key="5">
    <source>
        <dbReference type="ARBA" id="ARBA00022777"/>
    </source>
</evidence>
<evidence type="ECO:0000259" key="9">
    <source>
        <dbReference type="Pfam" id="PF13614"/>
    </source>
</evidence>
<evidence type="ECO:0000256" key="7">
    <source>
        <dbReference type="ARBA" id="ARBA00023137"/>
    </source>
</evidence>
<keyword evidence="3" id="KW-0808">Transferase</keyword>
<dbReference type="FunFam" id="3.40.50.300:FF:000527">
    <property type="entry name" value="Tyrosine-protein kinase etk"/>
    <property type="match status" value="1"/>
</dbReference>
<proteinExistence type="inferred from homology"/>
<comment type="catalytic activity">
    <reaction evidence="8">
        <text>L-tyrosyl-[protein] + ATP = O-phospho-L-tyrosyl-[protein] + ADP + H(+)</text>
        <dbReference type="Rhea" id="RHEA:10596"/>
        <dbReference type="Rhea" id="RHEA-COMP:10136"/>
        <dbReference type="Rhea" id="RHEA-COMP:20101"/>
        <dbReference type="ChEBI" id="CHEBI:15378"/>
        <dbReference type="ChEBI" id="CHEBI:30616"/>
        <dbReference type="ChEBI" id="CHEBI:46858"/>
        <dbReference type="ChEBI" id="CHEBI:61978"/>
        <dbReference type="ChEBI" id="CHEBI:456216"/>
        <dbReference type="EC" id="2.7.10.2"/>
    </reaction>
</comment>
<keyword evidence="4" id="KW-0547">Nucleotide-binding</keyword>
<comment type="similarity">
    <text evidence="1">Belongs to the CpsD/CapB family.</text>
</comment>
<dbReference type="PANTHER" id="PTHR32309:SF13">
    <property type="entry name" value="FERRIC ENTEROBACTIN TRANSPORT PROTEIN FEPE"/>
    <property type="match status" value="1"/>
</dbReference>
<evidence type="ECO:0000256" key="3">
    <source>
        <dbReference type="ARBA" id="ARBA00022679"/>
    </source>
</evidence>
<dbReference type="EMBL" id="OBQC01000004">
    <property type="protein sequence ID" value="SOC38393.1"/>
    <property type="molecule type" value="Genomic_DNA"/>
</dbReference>
<accession>A0A285U9H4</accession>
<evidence type="ECO:0000313" key="11">
    <source>
        <dbReference type="Proteomes" id="UP000219252"/>
    </source>
</evidence>
<dbReference type="AlphaFoldDB" id="A0A285U9H4"/>
<dbReference type="InterPro" id="IPR050445">
    <property type="entry name" value="Bact_polysacc_biosynth/exp"/>
</dbReference>
<keyword evidence="11" id="KW-1185">Reference proteome</keyword>
<dbReference type="GO" id="GO:0005524">
    <property type="term" value="F:ATP binding"/>
    <property type="evidence" value="ECO:0007669"/>
    <property type="project" value="UniProtKB-KW"/>
</dbReference>
<keyword evidence="5" id="KW-0418">Kinase</keyword>
<evidence type="ECO:0000256" key="8">
    <source>
        <dbReference type="ARBA" id="ARBA00051245"/>
    </source>
</evidence>
<dbReference type="InterPro" id="IPR027417">
    <property type="entry name" value="P-loop_NTPase"/>
</dbReference>
<organism evidence="10 11">
    <name type="scientific">Ureibacillus acetophenoni</name>
    <dbReference type="NCBI Taxonomy" id="614649"/>
    <lineage>
        <taxon>Bacteria</taxon>
        <taxon>Bacillati</taxon>
        <taxon>Bacillota</taxon>
        <taxon>Bacilli</taxon>
        <taxon>Bacillales</taxon>
        <taxon>Caryophanaceae</taxon>
        <taxon>Ureibacillus</taxon>
    </lineage>
</organism>
<dbReference type="EC" id="2.7.10.2" evidence="2"/>
<dbReference type="SUPFAM" id="SSF52540">
    <property type="entry name" value="P-loop containing nucleoside triphosphate hydrolases"/>
    <property type="match status" value="1"/>
</dbReference>
<gene>
    <name evidence="10" type="ORF">SAMN05877842_104119</name>
</gene>
<dbReference type="CDD" id="cd05387">
    <property type="entry name" value="BY-kinase"/>
    <property type="match status" value="1"/>
</dbReference>
<dbReference type="RefSeq" id="WP_097149114.1">
    <property type="nucleotide sequence ID" value="NZ_OBQC01000004.1"/>
</dbReference>
<name>A0A285U9H4_9BACL</name>
<dbReference type="Gene3D" id="3.40.50.300">
    <property type="entry name" value="P-loop containing nucleotide triphosphate hydrolases"/>
    <property type="match status" value="1"/>
</dbReference>
<protein>
    <recommendedName>
        <fullName evidence="2">non-specific protein-tyrosine kinase</fullName>
        <ecNumber evidence="2">2.7.10.2</ecNumber>
    </recommendedName>
</protein>
<evidence type="ECO:0000256" key="1">
    <source>
        <dbReference type="ARBA" id="ARBA00007316"/>
    </source>
</evidence>
<dbReference type="NCBIfam" id="TIGR01007">
    <property type="entry name" value="eps_fam"/>
    <property type="match status" value="1"/>
</dbReference>
<evidence type="ECO:0000256" key="2">
    <source>
        <dbReference type="ARBA" id="ARBA00011903"/>
    </source>
</evidence>
<evidence type="ECO:0000256" key="4">
    <source>
        <dbReference type="ARBA" id="ARBA00022741"/>
    </source>
</evidence>
<dbReference type="GO" id="GO:0005886">
    <property type="term" value="C:plasma membrane"/>
    <property type="evidence" value="ECO:0007669"/>
    <property type="project" value="UniProtKB-ARBA"/>
</dbReference>
<evidence type="ECO:0000313" key="10">
    <source>
        <dbReference type="EMBL" id="SOC38393.1"/>
    </source>
</evidence>